<organism evidence="13 14">
    <name type="scientific">Streptomyces millisiae</name>
    <dbReference type="NCBI Taxonomy" id="3075542"/>
    <lineage>
        <taxon>Bacteria</taxon>
        <taxon>Bacillati</taxon>
        <taxon>Actinomycetota</taxon>
        <taxon>Actinomycetes</taxon>
        <taxon>Kitasatosporales</taxon>
        <taxon>Streptomycetaceae</taxon>
        <taxon>Streptomyces</taxon>
    </lineage>
</organism>
<evidence type="ECO:0000259" key="12">
    <source>
        <dbReference type="Pfam" id="PF01370"/>
    </source>
</evidence>
<keyword evidence="9" id="KW-0119">Carbohydrate metabolism</keyword>
<keyword evidence="8 13" id="KW-0413">Isomerase</keyword>
<comment type="caution">
    <text evidence="13">The sequence shown here is derived from an EMBL/GenBank/DDBJ whole genome shotgun (WGS) entry which is preliminary data.</text>
</comment>
<dbReference type="PANTHER" id="PTHR43725:SF53">
    <property type="entry name" value="UDP-ARABINOSE 4-EPIMERASE 1"/>
    <property type="match status" value="1"/>
</dbReference>
<comment type="similarity">
    <text evidence="4">Belongs to the NAD(P)-dependent epimerase/dehydratase family.</text>
</comment>
<evidence type="ECO:0000313" key="14">
    <source>
        <dbReference type="Proteomes" id="UP001183420"/>
    </source>
</evidence>
<dbReference type="InterPro" id="IPR001509">
    <property type="entry name" value="Epimerase_deHydtase"/>
</dbReference>
<evidence type="ECO:0000256" key="2">
    <source>
        <dbReference type="ARBA" id="ARBA00001911"/>
    </source>
</evidence>
<gene>
    <name evidence="13" type="primary">galE</name>
    <name evidence="13" type="ORF">RNC47_28575</name>
</gene>
<evidence type="ECO:0000256" key="4">
    <source>
        <dbReference type="ARBA" id="ARBA00007637"/>
    </source>
</evidence>
<dbReference type="GO" id="GO:0003978">
    <property type="term" value="F:UDP-glucose 4-epimerase activity"/>
    <property type="evidence" value="ECO:0007669"/>
    <property type="project" value="UniProtKB-EC"/>
</dbReference>
<comment type="pathway">
    <text evidence="3">Carbohydrate metabolism; galactose metabolism.</text>
</comment>
<accession>A0ABU2LXG5</accession>
<dbReference type="Gene3D" id="3.90.25.10">
    <property type="entry name" value="UDP-galactose 4-epimerase, domain 1"/>
    <property type="match status" value="1"/>
</dbReference>
<dbReference type="InterPro" id="IPR036291">
    <property type="entry name" value="NAD(P)-bd_dom_sf"/>
</dbReference>
<dbReference type="SUPFAM" id="SSF51735">
    <property type="entry name" value="NAD(P)-binding Rossmann-fold domains"/>
    <property type="match status" value="1"/>
</dbReference>
<comment type="catalytic activity">
    <reaction evidence="1">
        <text>UDP-alpha-D-glucose = UDP-alpha-D-galactose</text>
        <dbReference type="Rhea" id="RHEA:22168"/>
        <dbReference type="ChEBI" id="CHEBI:58885"/>
        <dbReference type="ChEBI" id="CHEBI:66914"/>
        <dbReference type="EC" id="5.1.3.2"/>
    </reaction>
</comment>
<dbReference type="EMBL" id="JAVREM010000059">
    <property type="protein sequence ID" value="MDT0322285.1"/>
    <property type="molecule type" value="Genomic_DNA"/>
</dbReference>
<dbReference type="Gene3D" id="3.40.50.720">
    <property type="entry name" value="NAD(P)-binding Rossmann-like Domain"/>
    <property type="match status" value="1"/>
</dbReference>
<proteinExistence type="inferred from homology"/>
<dbReference type="Proteomes" id="UP001183420">
    <property type="component" value="Unassembled WGS sequence"/>
</dbReference>
<keyword evidence="7" id="KW-0520">NAD</keyword>
<evidence type="ECO:0000256" key="7">
    <source>
        <dbReference type="ARBA" id="ARBA00023027"/>
    </source>
</evidence>
<feature type="domain" description="NAD-dependent epimerase/dehydratase" evidence="12">
    <location>
        <begin position="4"/>
        <end position="244"/>
    </location>
</feature>
<keyword evidence="14" id="KW-1185">Reference proteome</keyword>
<dbReference type="InterPro" id="IPR005886">
    <property type="entry name" value="UDP_G4E"/>
</dbReference>
<reference evidence="14" key="1">
    <citation type="submission" date="2023-07" db="EMBL/GenBank/DDBJ databases">
        <title>30 novel species of actinomycetes from the DSMZ collection.</title>
        <authorList>
            <person name="Nouioui I."/>
        </authorList>
    </citation>
    <scope>NUCLEOTIDE SEQUENCE [LARGE SCALE GENOMIC DNA]</scope>
    <source>
        <strain evidence="14">DSM 44918</strain>
    </source>
</reference>
<dbReference type="Pfam" id="PF01370">
    <property type="entry name" value="Epimerase"/>
    <property type="match status" value="1"/>
</dbReference>
<evidence type="ECO:0000256" key="3">
    <source>
        <dbReference type="ARBA" id="ARBA00004947"/>
    </source>
</evidence>
<evidence type="ECO:0000256" key="9">
    <source>
        <dbReference type="ARBA" id="ARBA00023277"/>
    </source>
</evidence>
<protein>
    <recommendedName>
        <fullName evidence="6">UDP-glucose 4-epimerase</fullName>
        <ecNumber evidence="5">5.1.3.2</ecNumber>
    </recommendedName>
    <alternativeName>
        <fullName evidence="11">Galactowaldenase</fullName>
    </alternativeName>
    <alternativeName>
        <fullName evidence="10">UDP-galactose 4-epimerase</fullName>
    </alternativeName>
</protein>
<dbReference type="EC" id="5.1.3.2" evidence="5"/>
<sequence length="323" mass="34418">MSYLITGGAGYVGAHVVRALAQAGESVAVYDDLSTGDTTRLPDGVPLVRGSVLDRGLLDRTLTEHRVTTVVHLAGHQDAAESVRQPLRYYRENLHGLQILLEAVRGARVPRFVFGSSAAVYGAPETELITEDAPCLPTTPYGETKLAGEWLVRAAGRAHGINTAALRCVNVAGTAAPHLADTAGRGLLPMTFEYLHAGSPARILGDDYPTGDGTCVRDFVHVEDVADAFVAAAQALVEQPTPDHLPLNVSRGEGVSVRQLIRAVAEITGHTRLRPRTAPRRPGDPARIVACPDLAAKHLGWTASRSLEDMITSAWAGWLRTAP</sequence>
<evidence type="ECO:0000256" key="6">
    <source>
        <dbReference type="ARBA" id="ARBA00018569"/>
    </source>
</evidence>
<evidence type="ECO:0000256" key="11">
    <source>
        <dbReference type="ARBA" id="ARBA00033067"/>
    </source>
</evidence>
<evidence type="ECO:0000256" key="8">
    <source>
        <dbReference type="ARBA" id="ARBA00023235"/>
    </source>
</evidence>
<dbReference type="PANTHER" id="PTHR43725">
    <property type="entry name" value="UDP-GLUCOSE 4-EPIMERASE"/>
    <property type="match status" value="1"/>
</dbReference>
<evidence type="ECO:0000256" key="5">
    <source>
        <dbReference type="ARBA" id="ARBA00013189"/>
    </source>
</evidence>
<dbReference type="NCBIfam" id="TIGR01179">
    <property type="entry name" value="galE"/>
    <property type="match status" value="1"/>
</dbReference>
<dbReference type="RefSeq" id="WP_311602815.1">
    <property type="nucleotide sequence ID" value="NZ_JAVREM010000059.1"/>
</dbReference>
<comment type="cofactor">
    <cofactor evidence="2">
        <name>NAD(+)</name>
        <dbReference type="ChEBI" id="CHEBI:57540"/>
    </cofactor>
</comment>
<name>A0ABU2LXG5_9ACTN</name>
<evidence type="ECO:0000256" key="1">
    <source>
        <dbReference type="ARBA" id="ARBA00000083"/>
    </source>
</evidence>
<evidence type="ECO:0000256" key="10">
    <source>
        <dbReference type="ARBA" id="ARBA00031367"/>
    </source>
</evidence>
<evidence type="ECO:0000313" key="13">
    <source>
        <dbReference type="EMBL" id="MDT0322285.1"/>
    </source>
</evidence>